<dbReference type="GeneID" id="20667796"/>
<keyword evidence="2" id="KW-1185">Reference proteome</keyword>
<evidence type="ECO:0000313" key="1">
    <source>
        <dbReference type="EMBL" id="ETW76057.1"/>
    </source>
</evidence>
<dbReference type="EMBL" id="KI925465">
    <property type="protein sequence ID" value="ETW76057.1"/>
    <property type="molecule type" value="Genomic_DNA"/>
</dbReference>
<dbReference type="KEGG" id="hir:HETIRDRAFT_162817"/>
<dbReference type="OrthoDB" id="1045822at2759"/>
<protein>
    <submittedName>
        <fullName evidence="1">Uncharacterized protein</fullName>
    </submittedName>
</protein>
<organism evidence="1 2">
    <name type="scientific">Heterobasidion irregulare (strain TC 32-1)</name>
    <dbReference type="NCBI Taxonomy" id="747525"/>
    <lineage>
        <taxon>Eukaryota</taxon>
        <taxon>Fungi</taxon>
        <taxon>Dikarya</taxon>
        <taxon>Basidiomycota</taxon>
        <taxon>Agaricomycotina</taxon>
        <taxon>Agaricomycetes</taxon>
        <taxon>Russulales</taxon>
        <taxon>Bondarzewiaceae</taxon>
        <taxon>Heterobasidion</taxon>
        <taxon>Heterobasidion annosum species complex</taxon>
    </lineage>
</organism>
<dbReference type="InParanoid" id="W4JR59"/>
<proteinExistence type="predicted"/>
<reference evidence="1 2" key="1">
    <citation type="journal article" date="2012" name="New Phytol.">
        <title>Insight into trade-off between wood decay and parasitism from the genome of a fungal forest pathogen.</title>
        <authorList>
            <person name="Olson A."/>
            <person name="Aerts A."/>
            <person name="Asiegbu F."/>
            <person name="Belbahri L."/>
            <person name="Bouzid O."/>
            <person name="Broberg A."/>
            <person name="Canback B."/>
            <person name="Coutinho P.M."/>
            <person name="Cullen D."/>
            <person name="Dalman K."/>
            <person name="Deflorio G."/>
            <person name="van Diepen L.T."/>
            <person name="Dunand C."/>
            <person name="Duplessis S."/>
            <person name="Durling M."/>
            <person name="Gonthier P."/>
            <person name="Grimwood J."/>
            <person name="Fossdal C.G."/>
            <person name="Hansson D."/>
            <person name="Henrissat B."/>
            <person name="Hietala A."/>
            <person name="Himmelstrand K."/>
            <person name="Hoffmeister D."/>
            <person name="Hogberg N."/>
            <person name="James T.Y."/>
            <person name="Karlsson M."/>
            <person name="Kohler A."/>
            <person name="Kues U."/>
            <person name="Lee Y.H."/>
            <person name="Lin Y.C."/>
            <person name="Lind M."/>
            <person name="Lindquist E."/>
            <person name="Lombard V."/>
            <person name="Lucas S."/>
            <person name="Lunden K."/>
            <person name="Morin E."/>
            <person name="Murat C."/>
            <person name="Park J."/>
            <person name="Raffaello T."/>
            <person name="Rouze P."/>
            <person name="Salamov A."/>
            <person name="Schmutz J."/>
            <person name="Solheim H."/>
            <person name="Stahlberg J."/>
            <person name="Velez H."/>
            <person name="de Vries R.P."/>
            <person name="Wiebenga A."/>
            <person name="Woodward S."/>
            <person name="Yakovlev I."/>
            <person name="Garbelotto M."/>
            <person name="Martin F."/>
            <person name="Grigoriev I.V."/>
            <person name="Stenlid J."/>
        </authorList>
    </citation>
    <scope>NUCLEOTIDE SEQUENCE [LARGE SCALE GENOMIC DNA]</scope>
    <source>
        <strain evidence="1 2">TC 32-1</strain>
    </source>
</reference>
<sequence>MPASHSPILRLTSVALSVSNLQILAASLSIDGKLCDVDVTLSFILLDVSMAFTVCSVIDGQCW</sequence>
<evidence type="ECO:0000313" key="2">
    <source>
        <dbReference type="Proteomes" id="UP000030671"/>
    </source>
</evidence>
<accession>W4JR59</accession>
<dbReference type="RefSeq" id="XP_009552280.1">
    <property type="nucleotide sequence ID" value="XM_009553985.1"/>
</dbReference>
<dbReference type="HOGENOM" id="CLU_2886079_0_0_1"/>
<dbReference type="Proteomes" id="UP000030671">
    <property type="component" value="Unassembled WGS sequence"/>
</dbReference>
<dbReference type="AlphaFoldDB" id="W4JR59"/>
<gene>
    <name evidence="1" type="ORF">HETIRDRAFT_162817</name>
</gene>
<name>W4JR59_HETIT</name>